<sequence length="227" mass="27052">MDEKLAKIIDANIDNIPDWIETINTYNSRFEKEELSEDNRVDLTYKIADVLSEISDLHFKYGNFKDKFDKTKMHLNVYGLNLIIKSEKLDCTFYWGIDSYEGLYIDTYMKEANNLRYMTDDFYKDLMSLSDLGDFTIGENLGSSKEMEKKYNGLFNNQKSKIFNLLREYIIGIVENEKYIDLGSFRIKWNYETDFNELVQNSCLAFKILYKMNYSLWKISDLHRKKK</sequence>
<comment type="caution">
    <text evidence="1">The sequence shown here is derived from an EMBL/GenBank/DDBJ whole genome shotgun (WGS) entry which is preliminary data.</text>
</comment>
<dbReference type="Proteomes" id="UP001596023">
    <property type="component" value="Unassembled WGS sequence"/>
</dbReference>
<evidence type="ECO:0000313" key="1">
    <source>
        <dbReference type="EMBL" id="MFC4675598.1"/>
    </source>
</evidence>
<evidence type="ECO:0000313" key="2">
    <source>
        <dbReference type="Proteomes" id="UP001596023"/>
    </source>
</evidence>
<reference evidence="2" key="1">
    <citation type="journal article" date="2019" name="Int. J. Syst. Evol. Microbiol.">
        <title>The Global Catalogue of Microorganisms (GCM) 10K type strain sequencing project: providing services to taxonomists for standard genome sequencing and annotation.</title>
        <authorList>
            <consortium name="The Broad Institute Genomics Platform"/>
            <consortium name="The Broad Institute Genome Sequencing Center for Infectious Disease"/>
            <person name="Wu L."/>
            <person name="Ma J."/>
        </authorList>
    </citation>
    <scope>NUCLEOTIDE SEQUENCE [LARGE SCALE GENOMIC DNA]</scope>
    <source>
        <strain evidence="2">CCUG 66188</strain>
    </source>
</reference>
<organism evidence="1 2">
    <name type="scientific">Dysgonomonas termitidis</name>
    <dbReference type="NCBI Taxonomy" id="1516126"/>
    <lineage>
        <taxon>Bacteria</taxon>
        <taxon>Pseudomonadati</taxon>
        <taxon>Bacteroidota</taxon>
        <taxon>Bacteroidia</taxon>
        <taxon>Bacteroidales</taxon>
        <taxon>Dysgonomonadaceae</taxon>
        <taxon>Dysgonomonas</taxon>
    </lineage>
</organism>
<proteinExistence type="predicted"/>
<keyword evidence="2" id="KW-1185">Reference proteome</keyword>
<name>A0ABV9KZX0_9BACT</name>
<dbReference type="EMBL" id="JBHSGN010000107">
    <property type="protein sequence ID" value="MFC4675598.1"/>
    <property type="molecule type" value="Genomic_DNA"/>
</dbReference>
<protein>
    <submittedName>
        <fullName evidence="1">Uncharacterized protein</fullName>
    </submittedName>
</protein>
<gene>
    <name evidence="1" type="ORF">ACFO6W_18070</name>
</gene>
<dbReference type="RefSeq" id="WP_379998973.1">
    <property type="nucleotide sequence ID" value="NZ_JBHSGN010000107.1"/>
</dbReference>
<accession>A0ABV9KZX0</accession>